<keyword evidence="2" id="KW-0503">Monooxygenase</keyword>
<dbReference type="EMBL" id="BBSC01000003">
    <property type="protein sequence ID" value="GAM74693.1"/>
    <property type="molecule type" value="Genomic_DNA"/>
</dbReference>
<dbReference type="PROSITE" id="PS51725">
    <property type="entry name" value="ABM"/>
    <property type="match status" value="1"/>
</dbReference>
<dbReference type="InterPro" id="IPR052936">
    <property type="entry name" value="Jasmonate_Hydroxylase-like"/>
</dbReference>
<proteinExistence type="predicted"/>
<accession>A0A0B8QHL0</accession>
<dbReference type="InterPro" id="IPR007138">
    <property type="entry name" value="ABM_dom"/>
</dbReference>
<comment type="caution">
    <text evidence="2">The sequence shown here is derived from an EMBL/GenBank/DDBJ whole genome shotgun (WGS) entry which is preliminary data.</text>
</comment>
<dbReference type="SUPFAM" id="SSF54909">
    <property type="entry name" value="Dimeric alpha+beta barrel"/>
    <property type="match status" value="1"/>
</dbReference>
<dbReference type="GO" id="GO:0004497">
    <property type="term" value="F:monooxygenase activity"/>
    <property type="evidence" value="ECO:0007669"/>
    <property type="project" value="UniProtKB-KW"/>
</dbReference>
<organism evidence="2 3">
    <name type="scientific">Vibrio ishigakensis</name>
    <dbReference type="NCBI Taxonomy" id="1481914"/>
    <lineage>
        <taxon>Bacteria</taxon>
        <taxon>Pseudomonadati</taxon>
        <taxon>Pseudomonadota</taxon>
        <taxon>Gammaproteobacteria</taxon>
        <taxon>Vibrionales</taxon>
        <taxon>Vibrionaceae</taxon>
        <taxon>Vibrio</taxon>
    </lineage>
</organism>
<dbReference type="Gene3D" id="3.30.70.100">
    <property type="match status" value="1"/>
</dbReference>
<dbReference type="PANTHER" id="PTHR37811">
    <property type="entry name" value="BLL5343 PROTEIN"/>
    <property type="match status" value="1"/>
</dbReference>
<dbReference type="Pfam" id="PF03992">
    <property type="entry name" value="ABM"/>
    <property type="match status" value="1"/>
</dbReference>
<feature type="domain" description="ABM" evidence="1">
    <location>
        <begin position="2"/>
        <end position="90"/>
    </location>
</feature>
<protein>
    <submittedName>
        <fullName evidence="2">Antibiotic biosynthesis monooxygenase</fullName>
    </submittedName>
</protein>
<evidence type="ECO:0000259" key="1">
    <source>
        <dbReference type="PROSITE" id="PS51725"/>
    </source>
</evidence>
<dbReference type="STRING" id="1481914.JCM19241_1036"/>
<dbReference type="Proteomes" id="UP000031666">
    <property type="component" value="Unassembled WGS sequence"/>
</dbReference>
<evidence type="ECO:0000313" key="3">
    <source>
        <dbReference type="Proteomes" id="UP000031666"/>
    </source>
</evidence>
<dbReference type="InterPro" id="IPR011008">
    <property type="entry name" value="Dimeric_a/b-barrel"/>
</dbReference>
<reference evidence="2 3" key="2">
    <citation type="submission" date="2015-01" db="EMBL/GenBank/DDBJ databases">
        <authorList>
            <consortium name="NBRP consortium"/>
            <person name="Sawabe T."/>
            <person name="Meirelles P."/>
            <person name="Feng G."/>
            <person name="Sayaka M."/>
            <person name="Hattori M."/>
            <person name="Ohkuma M."/>
        </authorList>
    </citation>
    <scope>NUCLEOTIDE SEQUENCE [LARGE SCALE GENOMIC DNA]</scope>
    <source>
        <strain evidence="3">JCM 19241</strain>
    </source>
</reference>
<evidence type="ECO:0000313" key="2">
    <source>
        <dbReference type="EMBL" id="GAM74693.1"/>
    </source>
</evidence>
<gene>
    <name evidence="2" type="ORF">JCM19241_1036</name>
</gene>
<dbReference type="AlphaFoldDB" id="A0A0B8QHL0"/>
<name>A0A0B8QHL0_9VIBR</name>
<dbReference type="PANTHER" id="PTHR37811:SF2">
    <property type="entry name" value="ABM DOMAIN-CONTAINING PROTEIN"/>
    <property type="match status" value="1"/>
</dbReference>
<sequence>MIAVIFEVQVAKGKTSEYLDIANELKPLLSEIDGFISIERFQSLTNEGKVLSLSFWRDEESIQEWRSLQAHRFAQSKGRNGVFEDYRLRVAGVIRDYGMNNRSQTPGDSIAVHG</sequence>
<keyword evidence="2" id="KW-0560">Oxidoreductase</keyword>
<reference evidence="2 3" key="1">
    <citation type="submission" date="2015-01" db="EMBL/GenBank/DDBJ databases">
        <title>Vibrio sp. C94 JCM 19241 whole genome shotgun sequence.</title>
        <authorList>
            <person name="Sawabe T."/>
            <person name="Meirelles P."/>
            <person name="Feng G."/>
            <person name="Sayaka M."/>
            <person name="Hattori M."/>
            <person name="Ohkuma M."/>
        </authorList>
    </citation>
    <scope>NUCLEOTIDE SEQUENCE [LARGE SCALE GENOMIC DNA]</scope>
    <source>
        <strain evidence="3">JCM 19241</strain>
    </source>
</reference>